<dbReference type="InterPro" id="IPR037151">
    <property type="entry name" value="AlkB-like_sf"/>
</dbReference>
<dbReference type="PANTHER" id="PTHR12463:SF1">
    <property type="entry name" value="2-OXOGLUTARATE AND FE-DEPENDENT OXYGENASE FAMILY PROTEIN"/>
    <property type="match status" value="1"/>
</dbReference>
<dbReference type="SUPFAM" id="SSF51197">
    <property type="entry name" value="Clavaminate synthase-like"/>
    <property type="match status" value="1"/>
</dbReference>
<dbReference type="InterPro" id="IPR035979">
    <property type="entry name" value="RBD_domain_sf"/>
</dbReference>
<dbReference type="InterPro" id="IPR032857">
    <property type="entry name" value="ALKBH4"/>
</dbReference>
<proteinExistence type="inferred from homology"/>
<organism evidence="5 6">
    <name type="scientific">Rhizophagus irregularis (strain DAOM 197198w)</name>
    <name type="common">Glomus intraradices</name>
    <dbReference type="NCBI Taxonomy" id="1432141"/>
    <lineage>
        <taxon>Eukaryota</taxon>
        <taxon>Fungi</taxon>
        <taxon>Fungi incertae sedis</taxon>
        <taxon>Mucoromycota</taxon>
        <taxon>Glomeromycotina</taxon>
        <taxon>Glomeromycetes</taxon>
        <taxon>Glomerales</taxon>
        <taxon>Glomeraceae</taxon>
        <taxon>Rhizophagus</taxon>
    </lineage>
</organism>
<dbReference type="GO" id="GO:0032451">
    <property type="term" value="F:demethylase activity"/>
    <property type="evidence" value="ECO:0007669"/>
    <property type="project" value="TreeGrafter"/>
</dbReference>
<keyword evidence="2" id="KW-0694">RNA-binding</keyword>
<feature type="domain" description="Fe2OG dioxygenase" evidence="4">
    <location>
        <begin position="236"/>
        <end position="339"/>
    </location>
</feature>
<evidence type="ECO:0000256" key="2">
    <source>
        <dbReference type="PROSITE-ProRule" id="PRU00176"/>
    </source>
</evidence>
<dbReference type="GO" id="GO:0070988">
    <property type="term" value="P:demethylation"/>
    <property type="evidence" value="ECO:0007669"/>
    <property type="project" value="InterPro"/>
</dbReference>
<dbReference type="PROSITE" id="PS51471">
    <property type="entry name" value="FE2OG_OXY"/>
    <property type="match status" value="1"/>
</dbReference>
<dbReference type="AlphaFoldDB" id="A0A015I8W1"/>
<feature type="domain" description="RRM" evidence="3">
    <location>
        <begin position="66"/>
        <end position="140"/>
    </location>
</feature>
<dbReference type="GO" id="GO:0016491">
    <property type="term" value="F:oxidoreductase activity"/>
    <property type="evidence" value="ECO:0007669"/>
    <property type="project" value="TreeGrafter"/>
</dbReference>
<dbReference type="SUPFAM" id="SSF54928">
    <property type="entry name" value="RNA-binding domain, RBD"/>
    <property type="match status" value="1"/>
</dbReference>
<keyword evidence="6" id="KW-1185">Reference proteome</keyword>
<name>A0A015I8W1_RHIIW</name>
<reference evidence="5 6" key="1">
    <citation type="submission" date="2014-02" db="EMBL/GenBank/DDBJ databases">
        <title>Single nucleus genome sequencing reveals high similarity among nuclei of an endomycorrhizal fungus.</title>
        <authorList>
            <person name="Lin K."/>
            <person name="Geurts R."/>
            <person name="Zhang Z."/>
            <person name="Limpens E."/>
            <person name="Saunders D.G."/>
            <person name="Mu D."/>
            <person name="Pang E."/>
            <person name="Cao H."/>
            <person name="Cha H."/>
            <person name="Lin T."/>
            <person name="Zhou Q."/>
            <person name="Shang Y."/>
            <person name="Li Y."/>
            <person name="Ivanov S."/>
            <person name="Sharma T."/>
            <person name="Velzen R.V."/>
            <person name="Ruijter N.D."/>
            <person name="Aanen D.K."/>
            <person name="Win J."/>
            <person name="Kamoun S."/>
            <person name="Bisseling T."/>
            <person name="Huang S."/>
        </authorList>
    </citation>
    <scope>NUCLEOTIDE SEQUENCE [LARGE SCALE GENOMIC DNA]</scope>
    <source>
        <strain evidence="6">DAOM197198w</strain>
    </source>
</reference>
<dbReference type="STRING" id="1432141.A0A015I8W1"/>
<dbReference type="GO" id="GO:0003723">
    <property type="term" value="F:RNA binding"/>
    <property type="evidence" value="ECO:0007669"/>
    <property type="project" value="UniProtKB-UniRule"/>
</dbReference>
<dbReference type="InterPro" id="IPR005123">
    <property type="entry name" value="Oxoglu/Fe-dep_dioxygenase_dom"/>
</dbReference>
<dbReference type="InterPro" id="IPR000504">
    <property type="entry name" value="RRM_dom"/>
</dbReference>
<sequence length="360" mass="41357">MIENDLSTSLSKGENNNSSLLTRNELRKLKKVQLKKLQAQQVIERIEKAPFKKIFSSEPTQYLCLTNICFGGIGGVTTEKISNIFKSFNGYLGLKLTHGKPYSFIIFNTPSDASRARETLNEKPCDDLDGKMMFIEYVNLTYNNFINQIKNSDKVEIPGLILIEDFITVKQEKNILQHVYSTKSWIPVQDRIVLHYGYSFNYDLNEVGTKLSNLELPSYMNPLLEKLNKLFPSMPKFEQLTIQLYPVGTGIPPHMDHHSSFGPNVIAFSLENPVIMEFKNLKTDKVVNIDLPRRSLMMLKDDVRYAWSHAVRARKSDLLENGQVRERGQRISLTLRTVNPDRICKCSWPELCDRNINSKS</sequence>
<dbReference type="PANTHER" id="PTHR12463">
    <property type="entry name" value="OXYGENASE-RELATED"/>
    <property type="match status" value="1"/>
</dbReference>
<dbReference type="PROSITE" id="PS50102">
    <property type="entry name" value="RRM"/>
    <property type="match status" value="1"/>
</dbReference>
<dbReference type="OrthoDB" id="271595at2759"/>
<protein>
    <recommendedName>
        <fullName evidence="7">Fe2OG dioxygenase domain-containing protein</fullName>
    </recommendedName>
</protein>
<evidence type="ECO:0008006" key="7">
    <source>
        <dbReference type="Google" id="ProtNLM"/>
    </source>
</evidence>
<dbReference type="Gene3D" id="2.60.120.590">
    <property type="entry name" value="Alpha-ketoglutarate-dependent dioxygenase AlkB-like"/>
    <property type="match status" value="1"/>
</dbReference>
<dbReference type="SMART" id="SM00360">
    <property type="entry name" value="RRM"/>
    <property type="match status" value="1"/>
</dbReference>
<gene>
    <name evidence="5" type="ORF">RirG_242230</name>
</gene>
<dbReference type="Pfam" id="PF13532">
    <property type="entry name" value="2OG-FeII_Oxy_2"/>
    <property type="match status" value="1"/>
</dbReference>
<comment type="similarity">
    <text evidence="1">Belongs to the alkB family.</text>
</comment>
<comment type="caution">
    <text evidence="5">The sequence shown here is derived from an EMBL/GenBank/DDBJ whole genome shotgun (WGS) entry which is preliminary data.</text>
</comment>
<dbReference type="Proteomes" id="UP000022910">
    <property type="component" value="Unassembled WGS sequence"/>
</dbReference>
<evidence type="ECO:0000259" key="3">
    <source>
        <dbReference type="PROSITE" id="PS50102"/>
    </source>
</evidence>
<dbReference type="InterPro" id="IPR027450">
    <property type="entry name" value="AlkB-like"/>
</dbReference>
<dbReference type="Pfam" id="PF00076">
    <property type="entry name" value="RRM_1"/>
    <property type="match status" value="1"/>
</dbReference>
<evidence type="ECO:0000256" key="1">
    <source>
        <dbReference type="ARBA" id="ARBA00007879"/>
    </source>
</evidence>
<dbReference type="EMBL" id="JEMT01028825">
    <property type="protein sequence ID" value="EXX53622.1"/>
    <property type="molecule type" value="Genomic_DNA"/>
</dbReference>
<accession>A0A015I8W1</accession>
<dbReference type="InterPro" id="IPR012677">
    <property type="entry name" value="Nucleotide-bd_a/b_plait_sf"/>
</dbReference>
<evidence type="ECO:0000313" key="5">
    <source>
        <dbReference type="EMBL" id="EXX53622.1"/>
    </source>
</evidence>
<evidence type="ECO:0000259" key="4">
    <source>
        <dbReference type="PROSITE" id="PS51471"/>
    </source>
</evidence>
<evidence type="ECO:0000313" key="6">
    <source>
        <dbReference type="Proteomes" id="UP000022910"/>
    </source>
</evidence>
<dbReference type="HOGENOM" id="CLU_897568_0_0_1"/>
<dbReference type="Gene3D" id="3.30.70.330">
    <property type="match status" value="1"/>
</dbReference>